<comment type="caution">
    <text evidence="2">The sequence shown here is derived from an EMBL/GenBank/DDBJ whole genome shotgun (WGS) entry which is preliminary data.</text>
</comment>
<dbReference type="Pfam" id="PF00583">
    <property type="entry name" value="Acetyltransf_1"/>
    <property type="match status" value="1"/>
</dbReference>
<dbReference type="GO" id="GO:0016747">
    <property type="term" value="F:acyltransferase activity, transferring groups other than amino-acyl groups"/>
    <property type="evidence" value="ECO:0007669"/>
    <property type="project" value="InterPro"/>
</dbReference>
<reference evidence="2 3" key="2">
    <citation type="submission" date="2010-08" db="EMBL/GenBank/DDBJ databases">
        <title>The Genome Sequence of Vibrio cholerae strain 2740-80.</title>
        <authorList>
            <consortium name="The Broad Institute Genome Sequencing Platform"/>
            <person name="Colwell R."/>
            <person name="Young S.K."/>
            <person name="Zeng Q."/>
            <person name="Alvarado L."/>
            <person name="Berlin A."/>
            <person name="Chapman S."/>
            <person name="Chen Z."/>
            <person name="Freedman E."/>
            <person name="Gellesch M."/>
            <person name="Goldberg J."/>
            <person name="Griggs A."/>
            <person name="Gujja S."/>
            <person name="Heilman E."/>
            <person name="Heiman D."/>
            <person name="Howarth C."/>
            <person name="Larson L."/>
            <person name="Mehta T."/>
            <person name="Neiman D.N."/>
            <person name="Park D."/>
            <person name="Pearson M."/>
            <person name="Roberts A."/>
            <person name="Saif S."/>
            <person name="Shenoy N."/>
            <person name="Sisk P."/>
            <person name="Stolte C."/>
            <person name="Sykes S."/>
            <person name="White J."/>
            <person name="Yandava C."/>
            <person name="Borodovsky M."/>
            <person name="Heidelberg J."/>
            <person name="Haas B."/>
            <person name="Nusbaum C."/>
            <person name="Birren B."/>
        </authorList>
    </citation>
    <scope>NUCLEOTIDE SEQUENCE [LARGE SCALE GENOMIC DNA]</scope>
    <source>
        <strain evidence="2 3">2740-80</strain>
    </source>
</reference>
<dbReference type="SUPFAM" id="SSF55729">
    <property type="entry name" value="Acyl-CoA N-acyltransferases (Nat)"/>
    <property type="match status" value="1"/>
</dbReference>
<gene>
    <name evidence="2" type="ORF">VC274080_023819</name>
</gene>
<evidence type="ECO:0000313" key="3">
    <source>
        <dbReference type="Proteomes" id="UP000003017"/>
    </source>
</evidence>
<proteinExistence type="predicted"/>
<dbReference type="PANTHER" id="PTHR43072">
    <property type="entry name" value="N-ACETYLTRANSFERASE"/>
    <property type="match status" value="1"/>
</dbReference>
<accession>A0A0K9UML8</accession>
<organism evidence="2 3">
    <name type="scientific">Vibrio cholerae 2740-80</name>
    <dbReference type="NCBI Taxonomy" id="412614"/>
    <lineage>
        <taxon>Bacteria</taxon>
        <taxon>Pseudomonadati</taxon>
        <taxon>Pseudomonadota</taxon>
        <taxon>Gammaproteobacteria</taxon>
        <taxon>Vibrionales</taxon>
        <taxon>Vibrionaceae</taxon>
        <taxon>Vibrio</taxon>
    </lineage>
</organism>
<dbReference type="RefSeq" id="WP_000863110.1">
    <property type="nucleotide sequence ID" value="NZ_CP016325.1"/>
</dbReference>
<dbReference type="EMBL" id="AAUT02000026">
    <property type="protein sequence ID" value="KNA57118.1"/>
    <property type="molecule type" value="Genomic_DNA"/>
</dbReference>
<dbReference type="InterPro" id="IPR000182">
    <property type="entry name" value="GNAT_dom"/>
</dbReference>
<feature type="domain" description="N-acetyltransferase" evidence="1">
    <location>
        <begin position="1"/>
        <end position="150"/>
    </location>
</feature>
<evidence type="ECO:0000313" key="2">
    <source>
        <dbReference type="EMBL" id="KNA57118.1"/>
    </source>
</evidence>
<sequence>MKVIEASVSNLDEIAILFDAYRQFYEQESDIQGARNFIEMHMKNGDSVIFLALSEGNEPLGFAQLYPSFSSVAMKRMWYLNDLYVSENARKKGVGRALLQKVAAFAKDTDAITVKLATAVSNEKAKSLYESEGYVKVTAFEHYTQRVKLA</sequence>
<dbReference type="CDD" id="cd04301">
    <property type="entry name" value="NAT_SF"/>
    <property type="match status" value="1"/>
</dbReference>
<dbReference type="InterPro" id="IPR016181">
    <property type="entry name" value="Acyl_CoA_acyltransferase"/>
</dbReference>
<protein>
    <submittedName>
        <fullName evidence="2">Acetyltransferase</fullName>
    </submittedName>
</protein>
<keyword evidence="2" id="KW-0808">Transferase</keyword>
<dbReference type="AlphaFoldDB" id="A0A0K9UML8"/>
<evidence type="ECO:0000259" key="1">
    <source>
        <dbReference type="PROSITE" id="PS51186"/>
    </source>
</evidence>
<dbReference type="PROSITE" id="PS51186">
    <property type="entry name" value="GNAT"/>
    <property type="match status" value="1"/>
</dbReference>
<name>A0A0K9UML8_VIBCL</name>
<dbReference type="Gene3D" id="3.40.630.30">
    <property type="match status" value="1"/>
</dbReference>
<dbReference type="PANTHER" id="PTHR43072:SF60">
    <property type="entry name" value="L-2,4-DIAMINOBUTYRIC ACID ACETYLTRANSFERASE"/>
    <property type="match status" value="1"/>
</dbReference>
<reference evidence="2 3" key="1">
    <citation type="submission" date="2007-01" db="EMBL/GenBank/DDBJ databases">
        <authorList>
            <person name="Kobayashi T."/>
            <person name="Suzuki M."/>
            <person name="Inoue H."/>
            <person name="Itai R.N."/>
            <person name="Takahashi M."/>
            <person name="Nakanishi H."/>
            <person name="Mori S."/>
            <person name="Nishizawa N.K."/>
        </authorList>
    </citation>
    <scope>NUCLEOTIDE SEQUENCE [LARGE SCALE GENOMIC DNA]</scope>
    <source>
        <strain evidence="2 3">2740-80</strain>
    </source>
</reference>
<dbReference type="Proteomes" id="UP000003017">
    <property type="component" value="Unassembled WGS sequence"/>
</dbReference>